<dbReference type="EMBL" id="CP000806">
    <property type="protein sequence ID" value="ACB49594.1"/>
    <property type="molecule type" value="Genomic_DNA"/>
</dbReference>
<dbReference type="STRING" id="43989.cce_0243"/>
<feature type="domain" description="Glycosyl transferase family 1" evidence="4">
    <location>
        <begin position="224"/>
        <end position="392"/>
    </location>
</feature>
<dbReference type="RefSeq" id="WP_009546738.1">
    <property type="nucleotide sequence ID" value="NC_010546.1"/>
</dbReference>
<dbReference type="SUPFAM" id="SSF53756">
    <property type="entry name" value="UDP-Glycosyltransferase/glycogen phosphorylase"/>
    <property type="match status" value="1"/>
</dbReference>
<dbReference type="GO" id="GO:0016757">
    <property type="term" value="F:glycosyltransferase activity"/>
    <property type="evidence" value="ECO:0007669"/>
    <property type="project" value="UniProtKB-KW"/>
</dbReference>
<dbReference type="CAZy" id="GT4">
    <property type="family name" value="Glycosyltransferase Family 4"/>
</dbReference>
<keyword evidence="2" id="KW-0328">Glycosyltransferase</keyword>
<keyword evidence="3 5" id="KW-0808">Transferase</keyword>
<dbReference type="eggNOG" id="COG0438">
    <property type="taxonomic scope" value="Bacteria"/>
</dbReference>
<dbReference type="InterPro" id="IPR001296">
    <property type="entry name" value="Glyco_trans_1"/>
</dbReference>
<dbReference type="Gene3D" id="3.40.50.2000">
    <property type="entry name" value="Glycogen Phosphorylase B"/>
    <property type="match status" value="2"/>
</dbReference>
<dbReference type="KEGG" id="cyt:cce_0243"/>
<dbReference type="PANTHER" id="PTHR12526">
    <property type="entry name" value="GLYCOSYLTRANSFERASE"/>
    <property type="match status" value="1"/>
</dbReference>
<evidence type="ECO:0000256" key="3">
    <source>
        <dbReference type="ARBA" id="ARBA00022679"/>
    </source>
</evidence>
<keyword evidence="6" id="KW-1185">Reference proteome</keyword>
<evidence type="ECO:0000313" key="6">
    <source>
        <dbReference type="Proteomes" id="UP000001203"/>
    </source>
</evidence>
<reference evidence="5 6" key="1">
    <citation type="journal article" date="2008" name="Proc. Natl. Acad. Sci. U.S.A.">
        <title>The genome of Cyanothece 51142, a unicellular diazotrophic cyanobacterium important in the marine nitrogen cycle.</title>
        <authorList>
            <person name="Welsh E.A."/>
            <person name="Liberton M."/>
            <person name="Stoeckel J."/>
            <person name="Loh T."/>
            <person name="Elvitigala T."/>
            <person name="Wang C."/>
            <person name="Wollam A."/>
            <person name="Fulton R.S."/>
            <person name="Clifton S.W."/>
            <person name="Jacobs J.M."/>
            <person name="Aurora R."/>
            <person name="Ghosh B.K."/>
            <person name="Sherman L.A."/>
            <person name="Smith R.D."/>
            <person name="Wilson R.K."/>
            <person name="Pakrasi H.B."/>
        </authorList>
    </citation>
    <scope>NUCLEOTIDE SEQUENCE [LARGE SCALE GENOMIC DNA]</scope>
    <source>
        <strain evidence="6">ATCC 51142 / BH68</strain>
    </source>
</reference>
<evidence type="ECO:0000256" key="2">
    <source>
        <dbReference type="ARBA" id="ARBA00022676"/>
    </source>
</evidence>
<dbReference type="Proteomes" id="UP000001203">
    <property type="component" value="Chromosome circular"/>
</dbReference>
<dbReference type="HOGENOM" id="CLU_009583_14_3_3"/>
<evidence type="ECO:0000313" key="5">
    <source>
        <dbReference type="EMBL" id="ACB49594.1"/>
    </source>
</evidence>
<gene>
    <name evidence="5" type="ordered locus">cce_0243</name>
</gene>
<dbReference type="Pfam" id="PF00534">
    <property type="entry name" value="Glycos_transf_1"/>
    <property type="match status" value="1"/>
</dbReference>
<organism evidence="5 6">
    <name type="scientific">Crocosphaera subtropica (strain ATCC 51142 / BH68)</name>
    <name type="common">Cyanothece sp. (strain ATCC 51142)</name>
    <dbReference type="NCBI Taxonomy" id="43989"/>
    <lineage>
        <taxon>Bacteria</taxon>
        <taxon>Bacillati</taxon>
        <taxon>Cyanobacteriota</taxon>
        <taxon>Cyanophyceae</taxon>
        <taxon>Oscillatoriophycideae</taxon>
        <taxon>Chroococcales</taxon>
        <taxon>Aphanothecaceae</taxon>
        <taxon>Crocosphaera</taxon>
        <taxon>Crocosphaera subtropica</taxon>
    </lineage>
</organism>
<dbReference type="PANTHER" id="PTHR12526:SF640">
    <property type="entry name" value="COLANIC ACID BIOSYNTHESIS GLYCOSYLTRANSFERASE WCAL-RELATED"/>
    <property type="match status" value="1"/>
</dbReference>
<sequence>MKIAFILGQFPALSETFILNQITGLIDRGYDLDIYAIQPGDVTKIHPDIEDYKLLEKTYYDQRPENKYIAYLNALKLFLLSFFIQPWKRLPVLLRIISSARPGQLSKSLDLFYAAISCLKHHQNYDIIHCHFGMLGVKTLKLQKVGAIQGKKLITSYYDVDVTKYPKIAGKDVYIELFEKGDLFLGLTHSMNKQIIELGCPPEKLQKLPTISVDLSRYQFRPCVLKPDEPIKLLTVARLVETKGIEYSIKAVSKVIEKNPELNIMYRIVGTGKLEKKLNKLINNLGVSQQIQLVGGMTQTEVREIYADSHIFILASTTAANGDQEGLPTVLQEAQGIGLPIVSTFHSGIPEGVVNEESGFLVPERDVDALGEKIEYLVKNPQIWEKMSLTGRQFVEANYDMNKVMDQLVEIYQTLLS</sequence>
<protein>
    <submittedName>
        <fullName evidence="5">Glycosyl transferase, group 1</fullName>
    </submittedName>
</protein>
<dbReference type="AlphaFoldDB" id="B1X093"/>
<proteinExistence type="inferred from homology"/>
<accession>B1X093</accession>
<evidence type="ECO:0000259" key="4">
    <source>
        <dbReference type="Pfam" id="PF00534"/>
    </source>
</evidence>
<name>B1X093_CROS5</name>
<dbReference type="OrthoDB" id="73743at2"/>
<evidence type="ECO:0000256" key="1">
    <source>
        <dbReference type="ARBA" id="ARBA00009481"/>
    </source>
</evidence>
<comment type="similarity">
    <text evidence="1">Belongs to the glycosyltransferase group 1 family. Glycosyltransferase 4 subfamily.</text>
</comment>